<evidence type="ECO:0000313" key="3">
    <source>
        <dbReference type="Proteomes" id="UP000279422"/>
    </source>
</evidence>
<gene>
    <name evidence="2" type="ORF">DRJ00_08350</name>
</gene>
<sequence>MSKKSPNEKRKNIFWIFGILQSITLGVIIFLIFDSLSAVAKFRVIGRDTQIILSILFPVFLLAVESVIYSKK</sequence>
<accession>A0A497E231</accession>
<comment type="caution">
    <text evidence="2">The sequence shown here is derived from an EMBL/GenBank/DDBJ whole genome shotgun (WGS) entry which is preliminary data.</text>
</comment>
<reference evidence="2 3" key="1">
    <citation type="submission" date="2018-06" db="EMBL/GenBank/DDBJ databases">
        <title>Extensive metabolic versatility and redundancy in microbially diverse, dynamic hydrothermal sediments.</title>
        <authorList>
            <person name="Dombrowski N."/>
            <person name="Teske A."/>
            <person name="Baker B.J."/>
        </authorList>
    </citation>
    <scope>NUCLEOTIDE SEQUENCE [LARGE SCALE GENOMIC DNA]</scope>
    <source>
        <strain evidence="2">B47_G16</strain>
    </source>
</reference>
<evidence type="ECO:0000313" key="2">
    <source>
        <dbReference type="EMBL" id="RLE07313.1"/>
    </source>
</evidence>
<keyword evidence="1" id="KW-0812">Transmembrane</keyword>
<organism evidence="2 3">
    <name type="scientific">Aerophobetes bacterium</name>
    <dbReference type="NCBI Taxonomy" id="2030807"/>
    <lineage>
        <taxon>Bacteria</taxon>
        <taxon>Candidatus Aerophobota</taxon>
    </lineage>
</organism>
<feature type="transmembrane region" description="Helical" evidence="1">
    <location>
        <begin position="51"/>
        <end position="69"/>
    </location>
</feature>
<name>A0A497E231_UNCAE</name>
<dbReference type="Proteomes" id="UP000279422">
    <property type="component" value="Unassembled WGS sequence"/>
</dbReference>
<dbReference type="EMBL" id="QMPZ01000177">
    <property type="protein sequence ID" value="RLE07313.1"/>
    <property type="molecule type" value="Genomic_DNA"/>
</dbReference>
<proteinExistence type="predicted"/>
<feature type="transmembrane region" description="Helical" evidence="1">
    <location>
        <begin position="12"/>
        <end position="31"/>
    </location>
</feature>
<keyword evidence="1" id="KW-1133">Transmembrane helix</keyword>
<keyword evidence="1" id="KW-0472">Membrane</keyword>
<evidence type="ECO:0000256" key="1">
    <source>
        <dbReference type="SAM" id="Phobius"/>
    </source>
</evidence>
<dbReference type="AlphaFoldDB" id="A0A497E231"/>
<protein>
    <submittedName>
        <fullName evidence="2">Uncharacterized protein</fullName>
    </submittedName>
</protein>